<reference evidence="1 2" key="1">
    <citation type="submission" date="2019-02" db="EMBL/GenBank/DDBJ databases">
        <title>Genome sequencing of the rare red list fungi Phlebia centrifuga.</title>
        <authorList>
            <person name="Buettner E."/>
            <person name="Kellner H."/>
        </authorList>
    </citation>
    <scope>NUCLEOTIDE SEQUENCE [LARGE SCALE GENOMIC DNA]</scope>
    <source>
        <strain evidence="1 2">DSM 108282</strain>
    </source>
</reference>
<organism evidence="1 2">
    <name type="scientific">Hermanssonia centrifuga</name>
    <dbReference type="NCBI Taxonomy" id="98765"/>
    <lineage>
        <taxon>Eukaryota</taxon>
        <taxon>Fungi</taxon>
        <taxon>Dikarya</taxon>
        <taxon>Basidiomycota</taxon>
        <taxon>Agaricomycotina</taxon>
        <taxon>Agaricomycetes</taxon>
        <taxon>Polyporales</taxon>
        <taxon>Meruliaceae</taxon>
        <taxon>Hermanssonia</taxon>
    </lineage>
</organism>
<dbReference type="EMBL" id="SGPJ01000315">
    <property type="protein sequence ID" value="THG95504.1"/>
    <property type="molecule type" value="Genomic_DNA"/>
</dbReference>
<evidence type="ECO:0000313" key="2">
    <source>
        <dbReference type="Proteomes" id="UP000309038"/>
    </source>
</evidence>
<sequence length="265" mass="27490">MTFGKYLRILAALCASASTAVATGVIVPLYIFPGSAPSCTAWAPLISAISANPSVPFYLIVNPASGPGSADSQPDPGYQGCIPKLKASNVEIVGYVPTGSGTRAQSAVTQDIDTYAGWTSTFRPSGIFFDEVEPTKSFLSTYTTYSQQARQAFNGGAGFVILNPGSAPATTYFAIADQIVTLENFYSDFSPSDLTISASSPAEKQGIILHDSPSTLPTSLISQLVATDGIGSLYITDDTQANGGNPYDSLPTDFAGFVSAVSADS</sequence>
<protein>
    <recommendedName>
        <fullName evidence="3">Spherulin-4</fullName>
    </recommendedName>
</protein>
<dbReference type="InterPro" id="IPR021986">
    <property type="entry name" value="Spherulin4"/>
</dbReference>
<dbReference type="Pfam" id="PF12138">
    <property type="entry name" value="Spherulin4"/>
    <property type="match status" value="1"/>
</dbReference>
<accession>A0A4S4KBV5</accession>
<dbReference type="PANTHER" id="PTHR35040">
    <property type="match status" value="1"/>
</dbReference>
<dbReference type="PANTHER" id="PTHR35040:SF9">
    <property type="entry name" value="4-LIKE CELL SURFACE PROTEIN, PUTATIVE (AFU_ORTHOLOGUE AFUA_4G14080)-RELATED"/>
    <property type="match status" value="1"/>
</dbReference>
<evidence type="ECO:0000313" key="1">
    <source>
        <dbReference type="EMBL" id="THG95504.1"/>
    </source>
</evidence>
<dbReference type="Proteomes" id="UP000309038">
    <property type="component" value="Unassembled WGS sequence"/>
</dbReference>
<proteinExistence type="predicted"/>
<comment type="caution">
    <text evidence="1">The sequence shown here is derived from an EMBL/GenBank/DDBJ whole genome shotgun (WGS) entry which is preliminary data.</text>
</comment>
<evidence type="ECO:0008006" key="3">
    <source>
        <dbReference type="Google" id="ProtNLM"/>
    </source>
</evidence>
<gene>
    <name evidence="1" type="ORF">EW026_g6155</name>
</gene>
<dbReference type="AlphaFoldDB" id="A0A4S4KBV5"/>
<name>A0A4S4KBV5_9APHY</name>
<keyword evidence="2" id="KW-1185">Reference proteome</keyword>